<organism evidence="2 3">
    <name type="scientific">Lomentospora prolificans</name>
    <dbReference type="NCBI Taxonomy" id="41688"/>
    <lineage>
        <taxon>Eukaryota</taxon>
        <taxon>Fungi</taxon>
        <taxon>Dikarya</taxon>
        <taxon>Ascomycota</taxon>
        <taxon>Pezizomycotina</taxon>
        <taxon>Sordariomycetes</taxon>
        <taxon>Hypocreomycetidae</taxon>
        <taxon>Microascales</taxon>
        <taxon>Microascaceae</taxon>
        <taxon>Lomentospora</taxon>
    </lineage>
</organism>
<protein>
    <recommendedName>
        <fullName evidence="4">Extracellular membrane protein CFEM domain-containing protein</fullName>
    </recommendedName>
</protein>
<evidence type="ECO:0000313" key="2">
    <source>
        <dbReference type="EMBL" id="PKS07155.1"/>
    </source>
</evidence>
<evidence type="ECO:0000256" key="1">
    <source>
        <dbReference type="SAM" id="SignalP"/>
    </source>
</evidence>
<feature type="chain" id="PRO_5014839892" description="Extracellular membrane protein CFEM domain-containing protein" evidence="1">
    <location>
        <begin position="21"/>
        <end position="113"/>
    </location>
</feature>
<gene>
    <name evidence="2" type="ORF">jhhlp_005755</name>
</gene>
<evidence type="ECO:0000313" key="3">
    <source>
        <dbReference type="Proteomes" id="UP000233524"/>
    </source>
</evidence>
<sequence>MQLPLSIVGLVAVMLPQVAASPINSAPRQSAGCTVTIGACPNGSLIELELTDCACACLENSCDEIGGCDSPEGTPFKGDDLGNVFQDCVQNTKCLPIFAIGQELNPSLINCPP</sequence>
<feature type="signal peptide" evidence="1">
    <location>
        <begin position="1"/>
        <end position="20"/>
    </location>
</feature>
<keyword evidence="1" id="KW-0732">Signal</keyword>
<dbReference type="VEuPathDB" id="FungiDB:jhhlp_005755"/>
<accession>A0A2N3N3Z7</accession>
<name>A0A2N3N3Z7_9PEZI</name>
<dbReference type="EMBL" id="NLAX01000701">
    <property type="protein sequence ID" value="PKS07155.1"/>
    <property type="molecule type" value="Genomic_DNA"/>
</dbReference>
<dbReference type="AlphaFoldDB" id="A0A2N3N3Z7"/>
<dbReference type="OrthoDB" id="10319818at2759"/>
<evidence type="ECO:0008006" key="4">
    <source>
        <dbReference type="Google" id="ProtNLM"/>
    </source>
</evidence>
<dbReference type="InParanoid" id="A0A2N3N3Z7"/>
<keyword evidence="3" id="KW-1185">Reference proteome</keyword>
<dbReference type="Proteomes" id="UP000233524">
    <property type="component" value="Unassembled WGS sequence"/>
</dbReference>
<reference evidence="2 3" key="1">
    <citation type="journal article" date="2017" name="G3 (Bethesda)">
        <title>First Draft Genome Sequence of the Pathogenic Fungus Lomentospora prolificans (Formerly Scedosporium prolificans).</title>
        <authorList>
            <person name="Luo R."/>
            <person name="Zimin A."/>
            <person name="Workman R."/>
            <person name="Fan Y."/>
            <person name="Pertea G."/>
            <person name="Grossman N."/>
            <person name="Wear M.P."/>
            <person name="Jia B."/>
            <person name="Miller H."/>
            <person name="Casadevall A."/>
            <person name="Timp W."/>
            <person name="Zhang S.X."/>
            <person name="Salzberg S.L."/>
        </authorList>
    </citation>
    <scope>NUCLEOTIDE SEQUENCE [LARGE SCALE GENOMIC DNA]</scope>
    <source>
        <strain evidence="2 3">JHH-5317</strain>
    </source>
</reference>
<proteinExistence type="predicted"/>
<comment type="caution">
    <text evidence="2">The sequence shown here is derived from an EMBL/GenBank/DDBJ whole genome shotgun (WGS) entry which is preliminary data.</text>
</comment>